<comment type="caution">
    <text evidence="2">The sequence shown here is derived from an EMBL/GenBank/DDBJ whole genome shotgun (WGS) entry which is preliminary data.</text>
</comment>
<gene>
    <name evidence="2" type="ORF">SEMRO_420_G139320.1</name>
</gene>
<dbReference type="Pfam" id="PF12680">
    <property type="entry name" value="SnoaL_2"/>
    <property type="match status" value="1"/>
</dbReference>
<evidence type="ECO:0000313" key="3">
    <source>
        <dbReference type="Proteomes" id="UP001153069"/>
    </source>
</evidence>
<keyword evidence="3" id="KW-1185">Reference proteome</keyword>
<dbReference type="InterPro" id="IPR032710">
    <property type="entry name" value="NTF2-like_dom_sf"/>
</dbReference>
<dbReference type="InterPro" id="IPR037401">
    <property type="entry name" value="SnoaL-like"/>
</dbReference>
<proteinExistence type="predicted"/>
<dbReference type="Gene3D" id="3.10.450.50">
    <property type="match status" value="1"/>
</dbReference>
<evidence type="ECO:0000259" key="1">
    <source>
        <dbReference type="Pfam" id="PF12680"/>
    </source>
</evidence>
<organism evidence="2 3">
    <name type="scientific">Seminavis robusta</name>
    <dbReference type="NCBI Taxonomy" id="568900"/>
    <lineage>
        <taxon>Eukaryota</taxon>
        <taxon>Sar</taxon>
        <taxon>Stramenopiles</taxon>
        <taxon>Ochrophyta</taxon>
        <taxon>Bacillariophyta</taxon>
        <taxon>Bacillariophyceae</taxon>
        <taxon>Bacillariophycidae</taxon>
        <taxon>Naviculales</taxon>
        <taxon>Naviculaceae</taxon>
        <taxon>Seminavis</taxon>
    </lineage>
</organism>
<dbReference type="EMBL" id="CAICTM010000419">
    <property type="protein sequence ID" value="CAB9510104.1"/>
    <property type="molecule type" value="Genomic_DNA"/>
</dbReference>
<name>A0A9N8DZQ2_9STRA</name>
<dbReference type="SUPFAM" id="SSF54427">
    <property type="entry name" value="NTF2-like"/>
    <property type="match status" value="1"/>
</dbReference>
<feature type="domain" description="SnoaL-like" evidence="1">
    <location>
        <begin position="26"/>
        <end position="126"/>
    </location>
</feature>
<protein>
    <recommendedName>
        <fullName evidence="1">SnoaL-like domain-containing protein</fullName>
    </recommendedName>
</protein>
<accession>A0A9N8DZQ2</accession>
<reference evidence="2" key="1">
    <citation type="submission" date="2020-06" db="EMBL/GenBank/DDBJ databases">
        <authorList>
            <consortium name="Plant Systems Biology data submission"/>
        </authorList>
    </citation>
    <scope>NUCLEOTIDE SEQUENCE</scope>
    <source>
        <strain evidence="2">D6</strain>
    </source>
</reference>
<sequence length="167" mass="20047">MTASSLSEELRLKEARMENARRLMVVGKDDWEEVVDLWTDDAIYQEPSFTIQGKERLSYFLSNLFQFVKDDYKFVIEDEVYQGDTNTYMCYWRMSGSFQKEFLWNLIQFTETFDAKGMSIMKFRPGETRCYSHHDIYTEGDLWSKVIFIGDLVEYLRNEFRQTVTFK</sequence>
<dbReference type="AlphaFoldDB" id="A0A9N8DZQ2"/>
<dbReference type="Proteomes" id="UP001153069">
    <property type="component" value="Unassembled WGS sequence"/>
</dbReference>
<evidence type="ECO:0000313" key="2">
    <source>
        <dbReference type="EMBL" id="CAB9510104.1"/>
    </source>
</evidence>